<dbReference type="SUPFAM" id="SSF52058">
    <property type="entry name" value="L domain-like"/>
    <property type="match status" value="1"/>
</dbReference>
<dbReference type="Gene3D" id="3.80.10.10">
    <property type="entry name" value="Ribonuclease Inhibitor"/>
    <property type="match status" value="1"/>
</dbReference>
<organism evidence="7 8">
    <name type="scientific">Neohortaea acidophila</name>
    <dbReference type="NCBI Taxonomy" id="245834"/>
    <lineage>
        <taxon>Eukaryota</taxon>
        <taxon>Fungi</taxon>
        <taxon>Dikarya</taxon>
        <taxon>Ascomycota</taxon>
        <taxon>Pezizomycotina</taxon>
        <taxon>Dothideomycetes</taxon>
        <taxon>Dothideomycetidae</taxon>
        <taxon>Mycosphaerellales</taxon>
        <taxon>Teratosphaeriaceae</taxon>
        <taxon>Neohortaea</taxon>
    </lineage>
</organism>
<dbReference type="EMBL" id="MU001635">
    <property type="protein sequence ID" value="KAF2483024.1"/>
    <property type="molecule type" value="Genomic_DNA"/>
</dbReference>
<dbReference type="InterPro" id="IPR001611">
    <property type="entry name" value="Leu-rich_rpt"/>
</dbReference>
<dbReference type="RefSeq" id="XP_033589594.1">
    <property type="nucleotide sequence ID" value="XM_033731069.1"/>
</dbReference>
<dbReference type="FunFam" id="3.80.10.10:FF:000026">
    <property type="entry name" value="U2 small nuclear ribonucleoprotein A"/>
    <property type="match status" value="1"/>
</dbReference>
<evidence type="ECO:0000256" key="3">
    <source>
        <dbReference type="ARBA" id="ARBA00022737"/>
    </source>
</evidence>
<evidence type="ECO:0000256" key="2">
    <source>
        <dbReference type="ARBA" id="ARBA00022614"/>
    </source>
</evidence>
<proteinExistence type="inferred from homology"/>
<sequence length="248" mass="27588">MRITAELINNSLSYLNPLKERELDLRGHKIPAIENLGVVAKDHECIDFTDNDISTLANFPLTPRLQTLLLARNRIASIQPNLSKSLPNLRALVLTENHVAELADLDPLQGFAKLTHLSLMGNPVVGKEHYRYYLLWRCPQIRFLDMQKVKDAERKKAVELFGTPDAPTELAKSIAAVRSKGPASFTAASTINGVNRGKKLKITDQEKRRFERAVKQASSLAEVQRLEKALAEGRLPAGVGDEDGMDET</sequence>
<dbReference type="GO" id="GO:0030620">
    <property type="term" value="F:U2 snRNA binding"/>
    <property type="evidence" value="ECO:0007669"/>
    <property type="project" value="InterPro"/>
</dbReference>
<evidence type="ECO:0000313" key="7">
    <source>
        <dbReference type="EMBL" id="KAF2483024.1"/>
    </source>
</evidence>
<reference evidence="7" key="1">
    <citation type="journal article" date="2020" name="Stud. Mycol.">
        <title>101 Dothideomycetes genomes: a test case for predicting lifestyles and emergence of pathogens.</title>
        <authorList>
            <person name="Haridas S."/>
            <person name="Albert R."/>
            <person name="Binder M."/>
            <person name="Bloem J."/>
            <person name="Labutti K."/>
            <person name="Salamov A."/>
            <person name="Andreopoulos B."/>
            <person name="Baker S."/>
            <person name="Barry K."/>
            <person name="Bills G."/>
            <person name="Bluhm B."/>
            <person name="Cannon C."/>
            <person name="Castanera R."/>
            <person name="Culley D."/>
            <person name="Daum C."/>
            <person name="Ezra D."/>
            <person name="Gonzalez J."/>
            <person name="Henrissat B."/>
            <person name="Kuo A."/>
            <person name="Liang C."/>
            <person name="Lipzen A."/>
            <person name="Lutzoni F."/>
            <person name="Magnuson J."/>
            <person name="Mondo S."/>
            <person name="Nolan M."/>
            <person name="Ohm R."/>
            <person name="Pangilinan J."/>
            <person name="Park H.-J."/>
            <person name="Ramirez L."/>
            <person name="Alfaro M."/>
            <person name="Sun H."/>
            <person name="Tritt A."/>
            <person name="Yoshinaga Y."/>
            <person name="Zwiers L.-H."/>
            <person name="Turgeon B."/>
            <person name="Goodwin S."/>
            <person name="Spatafora J."/>
            <person name="Crous P."/>
            <person name="Grigoriev I."/>
        </authorList>
    </citation>
    <scope>NUCLEOTIDE SEQUENCE</scope>
    <source>
        <strain evidence="7">CBS 113389</strain>
    </source>
</reference>
<dbReference type="PANTHER" id="PTHR10552">
    <property type="entry name" value="U2 SMALL NUCLEAR RIBONUCLEOPROTEIN A"/>
    <property type="match status" value="1"/>
</dbReference>
<gene>
    <name evidence="7" type="ORF">BDY17DRAFT_250515</name>
</gene>
<evidence type="ECO:0000256" key="1">
    <source>
        <dbReference type="ARBA" id="ARBA00004123"/>
    </source>
</evidence>
<dbReference type="Proteomes" id="UP000799767">
    <property type="component" value="Unassembled WGS sequence"/>
</dbReference>
<dbReference type="AlphaFoldDB" id="A0A6A6PTL6"/>
<dbReference type="GO" id="GO:0000398">
    <property type="term" value="P:mRNA splicing, via spliceosome"/>
    <property type="evidence" value="ECO:0007669"/>
    <property type="project" value="InterPro"/>
</dbReference>
<name>A0A6A6PTL6_9PEZI</name>
<dbReference type="OrthoDB" id="433501at2759"/>
<comment type="similarity">
    <text evidence="5">Belongs to the U2 small nuclear ribonucleoprotein A family.</text>
</comment>
<dbReference type="Pfam" id="PF14580">
    <property type="entry name" value="LRR_9"/>
    <property type="match status" value="1"/>
</dbReference>
<dbReference type="InterPro" id="IPR044640">
    <property type="entry name" value="RU2A"/>
</dbReference>
<keyword evidence="4" id="KW-0539">Nucleus</keyword>
<keyword evidence="8" id="KW-1185">Reference proteome</keyword>
<dbReference type="InterPro" id="IPR032675">
    <property type="entry name" value="LRR_dom_sf"/>
</dbReference>
<keyword evidence="3" id="KW-0677">Repeat</keyword>
<dbReference type="GO" id="GO:0005686">
    <property type="term" value="C:U2 snRNP"/>
    <property type="evidence" value="ECO:0007669"/>
    <property type="project" value="TreeGrafter"/>
</dbReference>
<evidence type="ECO:0000256" key="4">
    <source>
        <dbReference type="ARBA" id="ARBA00023242"/>
    </source>
</evidence>
<evidence type="ECO:0000313" key="8">
    <source>
        <dbReference type="Proteomes" id="UP000799767"/>
    </source>
</evidence>
<evidence type="ECO:0000256" key="6">
    <source>
        <dbReference type="ARBA" id="ARBA00024238"/>
    </source>
</evidence>
<comment type="subcellular location">
    <subcellularLocation>
        <location evidence="1">Nucleus</location>
    </subcellularLocation>
</comment>
<protein>
    <recommendedName>
        <fullName evidence="6">U2 small nuclear ribonucleoprotein A'</fullName>
    </recommendedName>
</protein>
<dbReference type="PANTHER" id="PTHR10552:SF6">
    <property type="entry name" value="U2 SMALL NUCLEAR RIBONUCLEOPROTEIN A"/>
    <property type="match status" value="1"/>
</dbReference>
<keyword evidence="2" id="KW-0433">Leucine-rich repeat</keyword>
<dbReference type="PROSITE" id="PS51450">
    <property type="entry name" value="LRR"/>
    <property type="match status" value="2"/>
</dbReference>
<dbReference type="GeneID" id="54472071"/>
<evidence type="ECO:0000256" key="5">
    <source>
        <dbReference type="ARBA" id="ARBA00024196"/>
    </source>
</evidence>
<accession>A0A6A6PTL6</accession>